<reference evidence="3 4" key="1">
    <citation type="submission" date="2014-04" db="EMBL/GenBank/DDBJ databases">
        <title>Genome assembly of Hyalangium minutum DSM 14724.</title>
        <authorList>
            <person name="Sharma G."/>
            <person name="Subramanian S."/>
        </authorList>
    </citation>
    <scope>NUCLEOTIDE SEQUENCE [LARGE SCALE GENOMIC DNA]</scope>
    <source>
        <strain evidence="3 4">DSM 14724</strain>
    </source>
</reference>
<evidence type="ECO:0000256" key="1">
    <source>
        <dbReference type="ARBA" id="ARBA00006817"/>
    </source>
</evidence>
<protein>
    <submittedName>
        <fullName evidence="3">Putative glutathione S-transferase-related transmembrane protein</fullName>
    </submittedName>
</protein>
<keyword evidence="4" id="KW-1185">Reference proteome</keyword>
<keyword evidence="3" id="KW-0812">Transmembrane</keyword>
<dbReference type="AlphaFoldDB" id="A0A085WFN6"/>
<keyword evidence="3" id="KW-0808">Transferase</keyword>
<gene>
    <name evidence="3" type="ORF">DB31_0972</name>
</gene>
<evidence type="ECO:0000313" key="3">
    <source>
        <dbReference type="EMBL" id="KFE66499.1"/>
    </source>
</evidence>
<dbReference type="Proteomes" id="UP000028725">
    <property type="component" value="Unassembled WGS sequence"/>
</dbReference>
<comment type="similarity">
    <text evidence="1">Belongs to the AHA1 family.</text>
</comment>
<organism evidence="3 4">
    <name type="scientific">Hyalangium minutum</name>
    <dbReference type="NCBI Taxonomy" id="394096"/>
    <lineage>
        <taxon>Bacteria</taxon>
        <taxon>Pseudomonadati</taxon>
        <taxon>Myxococcota</taxon>
        <taxon>Myxococcia</taxon>
        <taxon>Myxococcales</taxon>
        <taxon>Cystobacterineae</taxon>
        <taxon>Archangiaceae</taxon>
        <taxon>Hyalangium</taxon>
    </lineage>
</organism>
<dbReference type="OrthoDB" id="9805228at2"/>
<dbReference type="Pfam" id="PF08327">
    <property type="entry name" value="AHSA1"/>
    <property type="match status" value="1"/>
</dbReference>
<name>A0A085WFN6_9BACT</name>
<dbReference type="InterPro" id="IPR023393">
    <property type="entry name" value="START-like_dom_sf"/>
</dbReference>
<dbReference type="GO" id="GO:0016740">
    <property type="term" value="F:transferase activity"/>
    <property type="evidence" value="ECO:0007669"/>
    <property type="project" value="UniProtKB-KW"/>
</dbReference>
<keyword evidence="3" id="KW-0472">Membrane</keyword>
<evidence type="ECO:0000259" key="2">
    <source>
        <dbReference type="Pfam" id="PF08327"/>
    </source>
</evidence>
<dbReference type="RefSeq" id="WP_044192396.1">
    <property type="nucleotide sequence ID" value="NZ_JMCB01000010.1"/>
</dbReference>
<feature type="domain" description="Activator of Hsp90 ATPase homologue 1/2-like C-terminal" evidence="2">
    <location>
        <begin position="23"/>
        <end position="156"/>
    </location>
</feature>
<dbReference type="SUPFAM" id="SSF55961">
    <property type="entry name" value="Bet v1-like"/>
    <property type="match status" value="1"/>
</dbReference>
<accession>A0A085WFN6</accession>
<comment type="caution">
    <text evidence="3">The sequence shown here is derived from an EMBL/GenBank/DDBJ whole genome shotgun (WGS) entry which is preliminary data.</text>
</comment>
<sequence length="158" mass="18205">MHATTPEVSSTADREIIITRVFNAPRERVFKAWTDPKHVDRWWGPRGFTNQTFEMDVRPGGVWRYMMHSAEHGNYPNRIVYLEVVKPERLVYDHDADDGNPPHFRVTVTFADKGQKTELTMRSVFPTAAARDKVIREHGAIEGGNQTLDRLGEWLETA</sequence>
<dbReference type="EMBL" id="JMCB01000010">
    <property type="protein sequence ID" value="KFE66499.1"/>
    <property type="molecule type" value="Genomic_DNA"/>
</dbReference>
<proteinExistence type="inferred from homology"/>
<dbReference type="CDD" id="cd08894">
    <property type="entry name" value="SRPBCC_CalC_Aha1-like_1"/>
    <property type="match status" value="1"/>
</dbReference>
<dbReference type="InterPro" id="IPR013538">
    <property type="entry name" value="ASHA1/2-like_C"/>
</dbReference>
<dbReference type="Gene3D" id="3.30.530.20">
    <property type="match status" value="1"/>
</dbReference>
<dbReference type="STRING" id="394096.DB31_0972"/>
<evidence type="ECO:0000313" key="4">
    <source>
        <dbReference type="Proteomes" id="UP000028725"/>
    </source>
</evidence>